<dbReference type="InterPro" id="IPR029052">
    <property type="entry name" value="Metallo-depent_PP-like"/>
</dbReference>
<evidence type="ECO:0000256" key="2">
    <source>
        <dbReference type="ARBA" id="ARBA00001965"/>
    </source>
</evidence>
<evidence type="ECO:0000256" key="10">
    <source>
        <dbReference type="ARBA" id="ARBA00047761"/>
    </source>
</evidence>
<dbReference type="RefSeq" id="XP_015652507.1">
    <property type="nucleotide sequence ID" value="XM_015808794.1"/>
</dbReference>
<evidence type="ECO:0000259" key="14">
    <source>
        <dbReference type="PROSITE" id="PS00125"/>
    </source>
</evidence>
<organism evidence="15 16">
    <name type="scientific">Leptomonas pyrrhocoris</name>
    <name type="common">Firebug parasite</name>
    <dbReference type="NCBI Taxonomy" id="157538"/>
    <lineage>
        <taxon>Eukaryota</taxon>
        <taxon>Discoba</taxon>
        <taxon>Euglenozoa</taxon>
        <taxon>Kinetoplastea</taxon>
        <taxon>Metakinetoplastina</taxon>
        <taxon>Trypanosomatida</taxon>
        <taxon>Trypanosomatidae</taxon>
        <taxon>Leishmaniinae</taxon>
        <taxon>Leptomonas</taxon>
    </lineage>
</organism>
<dbReference type="OrthoDB" id="5593063at2759"/>
<dbReference type="SMART" id="SM00156">
    <property type="entry name" value="PP2Ac"/>
    <property type="match status" value="1"/>
</dbReference>
<evidence type="ECO:0000256" key="7">
    <source>
        <dbReference type="ARBA" id="ARBA00022860"/>
    </source>
</evidence>
<keyword evidence="8" id="KW-0904">Protein phosphatase</keyword>
<dbReference type="InterPro" id="IPR041751">
    <property type="entry name" value="MPP_PP2B"/>
</dbReference>
<feature type="domain" description="Serine/threonine specific protein phosphatases" evidence="14">
    <location>
        <begin position="183"/>
        <end position="188"/>
    </location>
</feature>
<dbReference type="InterPro" id="IPR043360">
    <property type="entry name" value="PP2B"/>
</dbReference>
<evidence type="ECO:0000256" key="3">
    <source>
        <dbReference type="ARBA" id="ARBA00009905"/>
    </source>
</evidence>
<dbReference type="EMBL" id="LGTL01000031">
    <property type="protein sequence ID" value="KPA74068.1"/>
    <property type="molecule type" value="Genomic_DNA"/>
</dbReference>
<keyword evidence="4" id="KW-0479">Metal-binding</keyword>
<proteinExistence type="inferred from homology"/>
<evidence type="ECO:0000313" key="16">
    <source>
        <dbReference type="Proteomes" id="UP000037923"/>
    </source>
</evidence>
<dbReference type="OMA" id="YPAACNF"/>
<dbReference type="GO" id="GO:0046872">
    <property type="term" value="F:metal ion binding"/>
    <property type="evidence" value="ECO:0007669"/>
    <property type="project" value="UniProtKB-KW"/>
</dbReference>
<evidence type="ECO:0000256" key="4">
    <source>
        <dbReference type="ARBA" id="ARBA00022723"/>
    </source>
</evidence>
<keyword evidence="5 12" id="KW-0378">Hydrolase</keyword>
<reference evidence="15 16" key="1">
    <citation type="submission" date="2015-07" db="EMBL/GenBank/DDBJ databases">
        <title>High-quality genome of monoxenous trypanosomatid Leptomonas pyrrhocoris.</title>
        <authorList>
            <person name="Flegontov P."/>
            <person name="Butenko A."/>
            <person name="Firsov S."/>
            <person name="Vlcek C."/>
            <person name="Logacheva M.D."/>
            <person name="Field M."/>
            <person name="Filatov D."/>
            <person name="Flegontova O."/>
            <person name="Gerasimov E."/>
            <person name="Jackson A.P."/>
            <person name="Kelly S."/>
            <person name="Opperdoes F."/>
            <person name="O'Reilly A."/>
            <person name="Votypka J."/>
            <person name="Yurchenko V."/>
            <person name="Lukes J."/>
        </authorList>
    </citation>
    <scope>NUCLEOTIDE SEQUENCE [LARGE SCALE GENOMIC DNA]</scope>
    <source>
        <strain evidence="15">H10</strain>
    </source>
</reference>
<dbReference type="PROSITE" id="PS00125">
    <property type="entry name" value="SER_THR_PHOSPHATASE"/>
    <property type="match status" value="1"/>
</dbReference>
<dbReference type="SUPFAM" id="SSF56300">
    <property type="entry name" value="Metallo-dependent phosphatases"/>
    <property type="match status" value="1"/>
</dbReference>
<dbReference type="EC" id="3.1.3.16" evidence="12"/>
<protein>
    <recommendedName>
        <fullName evidence="12">Serine/threonine-protein phosphatase</fullName>
        <ecNumber evidence="12">3.1.3.16</ecNumber>
    </recommendedName>
</protein>
<dbReference type="PANTHER" id="PTHR45673">
    <property type="entry name" value="SERINE/THREONINE-PROTEIN PHOSPHATASE 2B CATALYTIC SUBUNIT 1-RELATED"/>
    <property type="match status" value="1"/>
</dbReference>
<evidence type="ECO:0000256" key="5">
    <source>
        <dbReference type="ARBA" id="ARBA00022801"/>
    </source>
</evidence>
<evidence type="ECO:0000256" key="11">
    <source>
        <dbReference type="ARBA" id="ARBA00048336"/>
    </source>
</evidence>
<dbReference type="CDD" id="cd07416">
    <property type="entry name" value="MPP_PP2B"/>
    <property type="match status" value="1"/>
</dbReference>
<dbReference type="Gene3D" id="3.60.21.10">
    <property type="match status" value="1"/>
</dbReference>
<comment type="cofactor">
    <cofactor evidence="1">
        <name>Zn(2+)</name>
        <dbReference type="ChEBI" id="CHEBI:29105"/>
    </cofactor>
</comment>
<dbReference type="InterPro" id="IPR004843">
    <property type="entry name" value="Calcineurin-like_PHP"/>
</dbReference>
<dbReference type="VEuPathDB" id="TriTrypDB:LpyrH10_31_0240"/>
<feature type="region of interest" description="Disordered" evidence="13">
    <location>
        <begin position="508"/>
        <end position="549"/>
    </location>
</feature>
<evidence type="ECO:0000313" key="15">
    <source>
        <dbReference type="EMBL" id="KPA74068.1"/>
    </source>
</evidence>
<dbReference type="InterPro" id="IPR006186">
    <property type="entry name" value="Ser/Thr-sp_prot-phosphatase"/>
</dbReference>
<evidence type="ECO:0000256" key="6">
    <source>
        <dbReference type="ARBA" id="ARBA00022833"/>
    </source>
</evidence>
<dbReference type="AlphaFoldDB" id="A0A0N0DR15"/>
<accession>A0A0N0DR15</accession>
<evidence type="ECO:0000256" key="1">
    <source>
        <dbReference type="ARBA" id="ARBA00001947"/>
    </source>
</evidence>
<name>A0A0N0DR15_LEPPY</name>
<comment type="similarity">
    <text evidence="3">Belongs to the PPP phosphatase family. PP-2B subfamily.</text>
</comment>
<keyword evidence="16" id="KW-1185">Reference proteome</keyword>
<evidence type="ECO:0000256" key="8">
    <source>
        <dbReference type="ARBA" id="ARBA00022912"/>
    </source>
</evidence>
<comment type="catalytic activity">
    <reaction evidence="10">
        <text>O-phospho-L-seryl-[protein] + H2O = L-seryl-[protein] + phosphate</text>
        <dbReference type="Rhea" id="RHEA:20629"/>
        <dbReference type="Rhea" id="RHEA-COMP:9863"/>
        <dbReference type="Rhea" id="RHEA-COMP:11604"/>
        <dbReference type="ChEBI" id="CHEBI:15377"/>
        <dbReference type="ChEBI" id="CHEBI:29999"/>
        <dbReference type="ChEBI" id="CHEBI:43474"/>
        <dbReference type="ChEBI" id="CHEBI:83421"/>
        <dbReference type="EC" id="3.1.3.16"/>
    </reaction>
</comment>
<dbReference type="GO" id="GO:0097720">
    <property type="term" value="P:calcineurin-mediated signaling"/>
    <property type="evidence" value="ECO:0007669"/>
    <property type="project" value="InterPro"/>
</dbReference>
<gene>
    <name evidence="15" type="ORF">ABB37_09370</name>
</gene>
<keyword evidence="7" id="KW-0112">Calmodulin-binding</keyword>
<keyword evidence="6" id="KW-0862">Zinc</keyword>
<evidence type="ECO:0000256" key="12">
    <source>
        <dbReference type="RuleBase" id="RU004273"/>
    </source>
</evidence>
<sequence>MPLSVRTADGRANAVAFSTVTEDSEEQQEVEVSISSVSNQSGKVKRMLMTDRGDPSVAPPVWEPLTSTELFDEDGKPRPDVALEHFKKEGLLSEADALTIITRCALIWKDEPNVMRLEDPVVISGDIHGQFFDLVNLFSIGGNPRDQRYIFLGDYVDRGCFGMEVILLLMCYKICYPTTMIMLRGNHESRHLTAYFNFKREVLYKYSIAVYNAMMSAFDCLPLACTLNNRFLCLHGGLSPELKRIADINAIHRFREPPSSGPMCDLLWADPLDEKEEDPAAPQHFVPNTTRGCSYVYSHAAACSFLQENNLITVIRGHEAQDEGYHLYKKTAKGFPAVICIFSAPNYCDTYDNRAAIVMLNKNVMNIRQFNSSPHPYYLPNFMNAFTWSLPFVAEKLLDIWTNVLHLIDVNEDQYILPGSDADGVVCSPTNGDNGANAGNGQSSVLEQRGEHIRKKILTMGKLSRMFRTLREENENIVRLKGLAGGTLPQGVLQLGPEGVKEAIRGFQRSKEIDSPNERWPDSPLEDSAASAPNAVTRALSEHSSLSST</sequence>
<keyword evidence="9" id="KW-0408">Iron</keyword>
<dbReference type="GeneID" id="26909653"/>
<comment type="catalytic activity">
    <reaction evidence="11 12">
        <text>O-phospho-L-threonyl-[protein] + H2O = L-threonyl-[protein] + phosphate</text>
        <dbReference type="Rhea" id="RHEA:47004"/>
        <dbReference type="Rhea" id="RHEA-COMP:11060"/>
        <dbReference type="Rhea" id="RHEA-COMP:11605"/>
        <dbReference type="ChEBI" id="CHEBI:15377"/>
        <dbReference type="ChEBI" id="CHEBI:30013"/>
        <dbReference type="ChEBI" id="CHEBI:43474"/>
        <dbReference type="ChEBI" id="CHEBI:61977"/>
        <dbReference type="EC" id="3.1.3.16"/>
    </reaction>
</comment>
<evidence type="ECO:0000256" key="13">
    <source>
        <dbReference type="SAM" id="MobiDB-lite"/>
    </source>
</evidence>
<feature type="compositionally biased region" description="Basic and acidic residues" evidence="13">
    <location>
        <begin position="508"/>
        <end position="521"/>
    </location>
</feature>
<evidence type="ECO:0000256" key="9">
    <source>
        <dbReference type="ARBA" id="ARBA00023004"/>
    </source>
</evidence>
<dbReference type="PRINTS" id="PR00114">
    <property type="entry name" value="STPHPHTASE"/>
</dbReference>
<comment type="caution">
    <text evidence="15">The sequence shown here is derived from an EMBL/GenBank/DDBJ whole genome shotgun (WGS) entry which is preliminary data.</text>
</comment>
<dbReference type="Pfam" id="PF00149">
    <property type="entry name" value="Metallophos"/>
    <property type="match status" value="1"/>
</dbReference>
<dbReference type="Proteomes" id="UP000037923">
    <property type="component" value="Unassembled WGS sequence"/>
</dbReference>
<dbReference type="GO" id="GO:0005516">
    <property type="term" value="F:calmodulin binding"/>
    <property type="evidence" value="ECO:0007669"/>
    <property type="project" value="UniProtKB-KW"/>
</dbReference>
<comment type="cofactor">
    <cofactor evidence="2">
        <name>Fe(3+)</name>
        <dbReference type="ChEBI" id="CHEBI:29034"/>
    </cofactor>
</comment>
<dbReference type="GO" id="GO:0033192">
    <property type="term" value="F:calmodulin-dependent protein phosphatase activity"/>
    <property type="evidence" value="ECO:0007669"/>
    <property type="project" value="InterPro"/>
</dbReference>